<evidence type="ECO:0000256" key="1">
    <source>
        <dbReference type="ARBA" id="ARBA00000971"/>
    </source>
</evidence>
<comment type="catalytic activity">
    <reaction evidence="1 4 5">
        <text>[protein]-peptidylproline (omega=180) = [protein]-peptidylproline (omega=0)</text>
        <dbReference type="Rhea" id="RHEA:16237"/>
        <dbReference type="Rhea" id="RHEA-COMP:10747"/>
        <dbReference type="Rhea" id="RHEA-COMP:10748"/>
        <dbReference type="ChEBI" id="CHEBI:83833"/>
        <dbReference type="ChEBI" id="CHEBI:83834"/>
        <dbReference type="EC" id="5.2.1.8"/>
    </reaction>
</comment>
<dbReference type="PROSITE" id="PS50059">
    <property type="entry name" value="FKBP_PPIASE"/>
    <property type="match status" value="1"/>
</dbReference>
<evidence type="ECO:0000256" key="5">
    <source>
        <dbReference type="RuleBase" id="RU003915"/>
    </source>
</evidence>
<dbReference type="GO" id="GO:0003755">
    <property type="term" value="F:peptidyl-prolyl cis-trans isomerase activity"/>
    <property type="evidence" value="ECO:0007669"/>
    <property type="project" value="UniProtKB-UniRule"/>
</dbReference>
<accession>A0AA97CW96</accession>
<dbReference type="Gene3D" id="3.10.50.40">
    <property type="match status" value="1"/>
</dbReference>
<keyword evidence="6" id="KW-0732">Signal</keyword>
<sequence>MTLTTKLKPLILVPAALTAFTLAACSSDDDSSDALSCPKDVPAAGTKADWTLQGKTGSLAVVAPTDDAAPLITVKGPFTVDETTVKTLEEGDGGEVTEAMDVQVCYQGVNGRDGKTFDSAFEKGEPAKFNPMGVVPGFSKALVGQKVGSTVAVAMTPTDGYGPNGNDQAGIKGDDTLIFALKIVDGY</sequence>
<evidence type="ECO:0000256" key="2">
    <source>
        <dbReference type="ARBA" id="ARBA00023110"/>
    </source>
</evidence>
<dbReference type="PROSITE" id="PS51257">
    <property type="entry name" value="PROKAR_LIPOPROTEIN"/>
    <property type="match status" value="1"/>
</dbReference>
<feature type="chain" id="PRO_5041663249" description="Peptidyl-prolyl cis-trans isomerase" evidence="6">
    <location>
        <begin position="25"/>
        <end position="187"/>
    </location>
</feature>
<reference evidence="8" key="1">
    <citation type="submission" date="2023-06" db="EMBL/GenBank/DDBJ databases">
        <title>Gordonia sp. nov. and Pseudochrobactrum sp. nov., two species isolated from the burying beetle Nicrophorus vespilloides.</title>
        <authorList>
            <person name="Poehlein A."/>
            <person name="Guzman J."/>
            <person name="Daniel R."/>
            <person name="Vilcinskas A."/>
        </authorList>
    </citation>
    <scope>NUCLEOTIDE SEQUENCE</scope>
    <source>
        <strain evidence="8">MP11Mi</strain>
    </source>
</reference>
<comment type="similarity">
    <text evidence="5">Belongs to the FKBP-type PPIase family.</text>
</comment>
<proteinExistence type="inferred from homology"/>
<dbReference type="InterPro" id="IPR046357">
    <property type="entry name" value="PPIase_dom_sf"/>
</dbReference>
<keyword evidence="3 4" id="KW-0413">Isomerase</keyword>
<evidence type="ECO:0000256" key="4">
    <source>
        <dbReference type="PROSITE-ProRule" id="PRU00277"/>
    </source>
</evidence>
<keyword evidence="2 4" id="KW-0697">Rotamase</keyword>
<dbReference type="InterPro" id="IPR001179">
    <property type="entry name" value="PPIase_FKBP_dom"/>
</dbReference>
<dbReference type="RefSeq" id="WP_420039482.1">
    <property type="nucleotide sequence ID" value="NZ_CP128986.1"/>
</dbReference>
<feature type="domain" description="PPIase FKBP-type" evidence="7">
    <location>
        <begin position="99"/>
        <end position="187"/>
    </location>
</feature>
<dbReference type="AlphaFoldDB" id="A0AA97CW96"/>
<feature type="signal peptide" evidence="6">
    <location>
        <begin position="1"/>
        <end position="24"/>
    </location>
</feature>
<evidence type="ECO:0000259" key="7">
    <source>
        <dbReference type="PROSITE" id="PS50059"/>
    </source>
</evidence>
<name>A0AA97CW96_9ACTN</name>
<gene>
    <name evidence="8" type="ORF">MP11Mi_27870</name>
</gene>
<evidence type="ECO:0000313" key="8">
    <source>
        <dbReference type="EMBL" id="WOC13680.1"/>
    </source>
</evidence>
<organism evidence="8">
    <name type="scientific">Gordonia sp. MP11Mi</name>
    <dbReference type="NCBI Taxonomy" id="3022769"/>
    <lineage>
        <taxon>Bacteria</taxon>
        <taxon>Bacillati</taxon>
        <taxon>Actinomycetota</taxon>
        <taxon>Actinomycetes</taxon>
        <taxon>Mycobacteriales</taxon>
        <taxon>Gordoniaceae</taxon>
        <taxon>Gordonia</taxon>
    </lineage>
</organism>
<protein>
    <recommendedName>
        <fullName evidence="5">Peptidyl-prolyl cis-trans isomerase</fullName>
        <ecNumber evidence="5">5.2.1.8</ecNumber>
    </recommendedName>
</protein>
<dbReference type="EC" id="5.2.1.8" evidence="5"/>
<dbReference type="Pfam" id="PF00254">
    <property type="entry name" value="FKBP_C"/>
    <property type="match status" value="1"/>
</dbReference>
<evidence type="ECO:0000256" key="6">
    <source>
        <dbReference type="SAM" id="SignalP"/>
    </source>
</evidence>
<dbReference type="EMBL" id="CP128986">
    <property type="protein sequence ID" value="WOC13680.1"/>
    <property type="molecule type" value="Genomic_DNA"/>
</dbReference>
<dbReference type="SUPFAM" id="SSF54534">
    <property type="entry name" value="FKBP-like"/>
    <property type="match status" value="1"/>
</dbReference>
<evidence type="ECO:0000256" key="3">
    <source>
        <dbReference type="ARBA" id="ARBA00023235"/>
    </source>
</evidence>